<comment type="caution">
    <text evidence="1">The sequence shown here is derived from an EMBL/GenBank/DDBJ whole genome shotgun (WGS) entry which is preliminary data.</text>
</comment>
<dbReference type="EMBL" id="JALJOU010000088">
    <property type="protein sequence ID" value="KAK9822384.1"/>
    <property type="molecule type" value="Genomic_DNA"/>
</dbReference>
<dbReference type="PANTHER" id="PTHR48202">
    <property type="entry name" value="ALPHA/BETA-HYDROLASES SUPERFAMILY PROTEIN"/>
    <property type="match status" value="1"/>
</dbReference>
<dbReference type="InterPro" id="IPR016024">
    <property type="entry name" value="ARM-type_fold"/>
</dbReference>
<evidence type="ECO:0000313" key="2">
    <source>
        <dbReference type="Proteomes" id="UP001445335"/>
    </source>
</evidence>
<dbReference type="Proteomes" id="UP001445335">
    <property type="component" value="Unassembled WGS sequence"/>
</dbReference>
<dbReference type="InterPro" id="IPR011989">
    <property type="entry name" value="ARM-like"/>
</dbReference>
<sequence length="660" mass="68367">MRRTVLTVAGAGTLAIGAGSILAGRSQADDVEQYQLRLKTALGKTAERAEQAGQAVMALLRAVTDSFSGLPVSEGRLALSAARQAAIFAEDPSRRELMVVTGGRRLMDWLLSAASGEGRPAQLDATRALQHLLATPSTAAALLARPGAVPRLLALAGSGGEGGMLVASLQAAGPAVRLPPVALLDDLASTLRLASGHAGSGQVQALAVAFLASWAEASVTNCGKIAALGGGRALARTAARAAREGPNRDLMDQLFRVFGVLARDCPLRGRLSMGAWVEPLLYAAAEAAATRDWPLAARALDAFSFCVSHGARLEEAPGMQSVHALLKRLTGEPDELLRRSVLTAVAALAQPGSAAGELPEALRDYWAELALRWACADDTGEELRFGCAGALAALAAASGDAGWRVACGWLGDLLVHLSRQVTAYHAVRKTRAPVGVAEEVYASAVAVLPVYARAVAAELRATSERAPPWQEPPPTMDDLLAPAAAQPAVDAALADAVLAKALTVTCALVAADDAKQRWLRSAGILPLLHRLTIGRAPASAEAGSDIGAALATDDALSLGRLVLRDGVHLFCPGASHHRVLARHGAAAACEDAPALDVVFVHGLRGGPFATWRHEREGGRGAVGHGACWPTFAEGMLLSPVSKMLVVLEESAFASAATPWW</sequence>
<keyword evidence="2" id="KW-1185">Reference proteome</keyword>
<organism evidence="1 2">
    <name type="scientific">Elliptochloris bilobata</name>
    <dbReference type="NCBI Taxonomy" id="381761"/>
    <lineage>
        <taxon>Eukaryota</taxon>
        <taxon>Viridiplantae</taxon>
        <taxon>Chlorophyta</taxon>
        <taxon>core chlorophytes</taxon>
        <taxon>Trebouxiophyceae</taxon>
        <taxon>Trebouxiophyceae incertae sedis</taxon>
        <taxon>Elliptochloris clade</taxon>
        <taxon>Elliptochloris</taxon>
    </lineage>
</organism>
<proteinExistence type="predicted"/>
<protein>
    <submittedName>
        <fullName evidence="1">Uncharacterized protein</fullName>
    </submittedName>
</protein>
<reference evidence="1 2" key="1">
    <citation type="journal article" date="2024" name="Nat. Commun.">
        <title>Phylogenomics reveals the evolutionary origins of lichenization in chlorophyte algae.</title>
        <authorList>
            <person name="Puginier C."/>
            <person name="Libourel C."/>
            <person name="Otte J."/>
            <person name="Skaloud P."/>
            <person name="Haon M."/>
            <person name="Grisel S."/>
            <person name="Petersen M."/>
            <person name="Berrin J.G."/>
            <person name="Delaux P.M."/>
            <person name="Dal Grande F."/>
            <person name="Keller J."/>
        </authorList>
    </citation>
    <scope>NUCLEOTIDE SEQUENCE [LARGE SCALE GENOMIC DNA]</scope>
    <source>
        <strain evidence="1 2">SAG 245.80</strain>
    </source>
</reference>
<dbReference type="AlphaFoldDB" id="A0AAW1QLK6"/>
<accession>A0AAW1QLK6</accession>
<dbReference type="Gene3D" id="1.25.10.10">
    <property type="entry name" value="Leucine-rich Repeat Variant"/>
    <property type="match status" value="1"/>
</dbReference>
<name>A0AAW1QLK6_9CHLO</name>
<dbReference type="SUPFAM" id="SSF48371">
    <property type="entry name" value="ARM repeat"/>
    <property type="match status" value="1"/>
</dbReference>
<dbReference type="PANTHER" id="PTHR48202:SF1">
    <property type="entry name" value="ALPHA_BETA-HYDROLASES SUPERFAMILY PROTEIN"/>
    <property type="match status" value="1"/>
</dbReference>
<gene>
    <name evidence="1" type="ORF">WJX81_006810</name>
</gene>
<evidence type="ECO:0000313" key="1">
    <source>
        <dbReference type="EMBL" id="KAK9822384.1"/>
    </source>
</evidence>